<dbReference type="OrthoDB" id="9796381at2"/>
<keyword evidence="2" id="KW-0808">Transferase</keyword>
<dbReference type="Proteomes" id="UP000460416">
    <property type="component" value="Unassembled WGS sequence"/>
</dbReference>
<dbReference type="RefSeq" id="WP_156277156.1">
    <property type="nucleotide sequence ID" value="NZ_BAABGI010000001.1"/>
</dbReference>
<dbReference type="InterPro" id="IPR016181">
    <property type="entry name" value="Acyl_CoA_acyltransferase"/>
</dbReference>
<evidence type="ECO:0000313" key="2">
    <source>
        <dbReference type="EMBL" id="MUP43440.1"/>
    </source>
</evidence>
<reference evidence="2 3" key="1">
    <citation type="submission" date="2019-07" db="EMBL/GenBank/DDBJ databases">
        <title>Gramella aestuarii sp. nov., isolated from a tidal flat, and emended description of Gramella echinicola.</title>
        <authorList>
            <person name="Liu L."/>
        </authorList>
    </citation>
    <scope>NUCLEOTIDE SEQUENCE [LARGE SCALE GENOMIC DNA]</scope>
    <source>
        <strain evidence="2 3">BS12</strain>
    </source>
</reference>
<proteinExistence type="predicted"/>
<name>A0A7K1LSH5_9FLAO</name>
<evidence type="ECO:0000313" key="3">
    <source>
        <dbReference type="Proteomes" id="UP000460416"/>
    </source>
</evidence>
<dbReference type="Gene3D" id="3.40.630.30">
    <property type="match status" value="1"/>
</dbReference>
<dbReference type="EMBL" id="VJVW01000004">
    <property type="protein sequence ID" value="MUP43440.1"/>
    <property type="molecule type" value="Genomic_DNA"/>
</dbReference>
<protein>
    <submittedName>
        <fullName evidence="2">GNAT family N-acetyltransferase</fullName>
    </submittedName>
</protein>
<dbReference type="CDD" id="cd04301">
    <property type="entry name" value="NAT_SF"/>
    <property type="match status" value="1"/>
</dbReference>
<keyword evidence="3" id="KW-1185">Reference proteome</keyword>
<dbReference type="InterPro" id="IPR000182">
    <property type="entry name" value="GNAT_dom"/>
</dbReference>
<evidence type="ECO:0000259" key="1">
    <source>
        <dbReference type="PROSITE" id="PS51186"/>
    </source>
</evidence>
<feature type="domain" description="N-acetyltransferase" evidence="1">
    <location>
        <begin position="1"/>
        <end position="167"/>
    </location>
</feature>
<dbReference type="GO" id="GO:0016747">
    <property type="term" value="F:acyltransferase activity, transferring groups other than amino-acyl groups"/>
    <property type="evidence" value="ECO:0007669"/>
    <property type="project" value="InterPro"/>
</dbReference>
<dbReference type="InterPro" id="IPR050276">
    <property type="entry name" value="MshD_Acetyltransferase"/>
</dbReference>
<dbReference type="Pfam" id="PF00583">
    <property type="entry name" value="Acetyltransf_1"/>
    <property type="match status" value="1"/>
</dbReference>
<comment type="caution">
    <text evidence="2">The sequence shown here is derived from an EMBL/GenBank/DDBJ whole genome shotgun (WGS) entry which is preliminary data.</text>
</comment>
<gene>
    <name evidence="2" type="ORF">FLP08_12710</name>
</gene>
<dbReference type="PANTHER" id="PTHR43617">
    <property type="entry name" value="L-AMINO ACID N-ACETYLTRANSFERASE"/>
    <property type="match status" value="1"/>
</dbReference>
<sequence length="168" mass="20089">MIRKANINDLQEVKALTEACAKAMIQKHIYQWNEHYPSIDRLKADILSEELYVFKANNEIVGIIVITETMDEEYIPIQWLSKTSNNLYIHRLAVLPSLWGNRYARKLMDFAETYARENQYESVRLDTFSQNKRNQKFYETRGYQRLGNIYFPRQSEHPFYCYESQILS</sequence>
<dbReference type="PANTHER" id="PTHR43617:SF22">
    <property type="entry name" value="L-AMINO ACID N-ACETYLTRANSFERASE AAAT"/>
    <property type="match status" value="1"/>
</dbReference>
<accession>A0A7K1LSH5</accession>
<dbReference type="PROSITE" id="PS51186">
    <property type="entry name" value="GNAT"/>
    <property type="match status" value="1"/>
</dbReference>
<organism evidence="2 3">
    <name type="scientific">Christiangramia aestuarii</name>
    <dbReference type="NCBI Taxonomy" id="1028746"/>
    <lineage>
        <taxon>Bacteria</taxon>
        <taxon>Pseudomonadati</taxon>
        <taxon>Bacteroidota</taxon>
        <taxon>Flavobacteriia</taxon>
        <taxon>Flavobacteriales</taxon>
        <taxon>Flavobacteriaceae</taxon>
        <taxon>Christiangramia</taxon>
    </lineage>
</organism>
<dbReference type="SUPFAM" id="SSF55729">
    <property type="entry name" value="Acyl-CoA N-acyltransferases (Nat)"/>
    <property type="match status" value="1"/>
</dbReference>
<dbReference type="AlphaFoldDB" id="A0A7K1LSH5"/>